<proteinExistence type="predicted"/>
<sequence length="69" mass="7928">GIHPSARSLSRPHQLRVMRRRGSDRPGPGAPARLHPHRREGLCRVRLLRPTLRARRRPSRHARCGSDVM</sequence>
<protein>
    <submittedName>
        <fullName evidence="2">Uncharacterized protein</fullName>
    </submittedName>
</protein>
<feature type="non-terminal residue" evidence="2">
    <location>
        <position position="69"/>
    </location>
</feature>
<feature type="non-terminal residue" evidence="2">
    <location>
        <position position="1"/>
    </location>
</feature>
<reference evidence="2" key="1">
    <citation type="submission" date="2020-02" db="EMBL/GenBank/DDBJ databases">
        <authorList>
            <person name="Meier V. D."/>
        </authorList>
    </citation>
    <scope>NUCLEOTIDE SEQUENCE</scope>
    <source>
        <strain evidence="2">AVDCRST_MAG31</strain>
    </source>
</reference>
<feature type="region of interest" description="Disordered" evidence="1">
    <location>
        <begin position="1"/>
        <end position="38"/>
    </location>
</feature>
<accession>A0A6J4SRM0</accession>
<evidence type="ECO:0000313" key="2">
    <source>
        <dbReference type="EMBL" id="CAA9503366.1"/>
    </source>
</evidence>
<organism evidence="2">
    <name type="scientific">uncultured Sphingomonas sp</name>
    <dbReference type="NCBI Taxonomy" id="158754"/>
    <lineage>
        <taxon>Bacteria</taxon>
        <taxon>Pseudomonadati</taxon>
        <taxon>Pseudomonadota</taxon>
        <taxon>Alphaproteobacteria</taxon>
        <taxon>Sphingomonadales</taxon>
        <taxon>Sphingomonadaceae</taxon>
        <taxon>Sphingomonas</taxon>
        <taxon>environmental samples</taxon>
    </lineage>
</organism>
<name>A0A6J4SRM0_9SPHN</name>
<gene>
    <name evidence="2" type="ORF">AVDCRST_MAG31-601</name>
</gene>
<dbReference type="EMBL" id="CADCWA010000039">
    <property type="protein sequence ID" value="CAA9503366.1"/>
    <property type="molecule type" value="Genomic_DNA"/>
</dbReference>
<evidence type="ECO:0000256" key="1">
    <source>
        <dbReference type="SAM" id="MobiDB-lite"/>
    </source>
</evidence>
<dbReference type="AlphaFoldDB" id="A0A6J4SRM0"/>
<feature type="compositionally biased region" description="Basic residues" evidence="1">
    <location>
        <begin position="13"/>
        <end position="22"/>
    </location>
</feature>